<dbReference type="Proteomes" id="UP000269396">
    <property type="component" value="Unassembled WGS sequence"/>
</dbReference>
<reference evidence="1 2" key="1">
    <citation type="submission" date="2018-11" db="EMBL/GenBank/DDBJ databases">
        <authorList>
            <consortium name="Pathogen Informatics"/>
        </authorList>
    </citation>
    <scope>NUCLEOTIDE SEQUENCE [LARGE SCALE GENOMIC DNA]</scope>
    <source>
        <strain>Denwood</strain>
        <strain evidence="2">Zambia</strain>
    </source>
</reference>
<sequence>MGRSMCAALTSGGFSGAGLLKSPSKCSAHLVHFPGIAISGLLSLSLTSPSGLPYFPAGFFVVSYSVRILPSVAAFFPTIPRSCSA</sequence>
<evidence type="ECO:0000313" key="1">
    <source>
        <dbReference type="EMBL" id="VDP80908.1"/>
    </source>
</evidence>
<evidence type="ECO:0000313" key="2">
    <source>
        <dbReference type="Proteomes" id="UP000269396"/>
    </source>
</evidence>
<dbReference type="EMBL" id="UZAL01043122">
    <property type="protein sequence ID" value="VDP80908.1"/>
    <property type="molecule type" value="Genomic_DNA"/>
</dbReference>
<proteinExistence type="predicted"/>
<gene>
    <name evidence="1" type="ORF">SMTD_LOCUS19850</name>
</gene>
<dbReference type="AlphaFoldDB" id="A0A183PZR4"/>
<name>A0A183PZR4_9TREM</name>
<protein>
    <submittedName>
        <fullName evidence="1">Uncharacterized protein</fullName>
    </submittedName>
</protein>
<keyword evidence="2" id="KW-1185">Reference proteome</keyword>
<organism evidence="1 2">
    <name type="scientific">Schistosoma mattheei</name>
    <dbReference type="NCBI Taxonomy" id="31246"/>
    <lineage>
        <taxon>Eukaryota</taxon>
        <taxon>Metazoa</taxon>
        <taxon>Spiralia</taxon>
        <taxon>Lophotrochozoa</taxon>
        <taxon>Platyhelminthes</taxon>
        <taxon>Trematoda</taxon>
        <taxon>Digenea</taxon>
        <taxon>Strigeidida</taxon>
        <taxon>Schistosomatoidea</taxon>
        <taxon>Schistosomatidae</taxon>
        <taxon>Schistosoma</taxon>
    </lineage>
</organism>
<accession>A0A183PZR4</accession>